<evidence type="ECO:0000259" key="4">
    <source>
        <dbReference type="SMART" id="SM00062"/>
    </source>
</evidence>
<dbReference type="SMART" id="SM00062">
    <property type="entry name" value="PBPb"/>
    <property type="match status" value="1"/>
</dbReference>
<dbReference type="SUPFAM" id="SSF53850">
    <property type="entry name" value="Periplasmic binding protein-like II"/>
    <property type="match status" value="1"/>
</dbReference>
<feature type="transmembrane region" description="Helical" evidence="3">
    <location>
        <begin position="20"/>
        <end position="38"/>
    </location>
</feature>
<accession>A0ABZ0YYB3</accession>
<dbReference type="Pfam" id="PF00497">
    <property type="entry name" value="SBP_bac_3"/>
    <property type="match status" value="1"/>
</dbReference>
<evidence type="ECO:0000256" key="3">
    <source>
        <dbReference type="SAM" id="Phobius"/>
    </source>
</evidence>
<dbReference type="PANTHER" id="PTHR35936:SF32">
    <property type="entry name" value="MEMBRANE-BOUND LYTIC MUREIN TRANSGLYCOSYLASE F"/>
    <property type="match status" value="1"/>
</dbReference>
<feature type="domain" description="Solute-binding protein family 3/N-terminal" evidence="4">
    <location>
        <begin position="56"/>
        <end position="255"/>
    </location>
</feature>
<dbReference type="RefSeq" id="WP_322522153.1">
    <property type="nucleotide sequence ID" value="NZ_CP140153.1"/>
</dbReference>
<reference evidence="5 6" key="1">
    <citation type="submission" date="2023-11" db="EMBL/GenBank/DDBJ databases">
        <title>MicrobeMod: A computational toolkit for identifying prokaryotic methylation and restriction-modification with nanopore sequencing.</title>
        <authorList>
            <person name="Crits-Christoph A."/>
            <person name="Kang S.C."/>
            <person name="Lee H."/>
            <person name="Ostrov N."/>
        </authorList>
    </citation>
    <scope>NUCLEOTIDE SEQUENCE [LARGE SCALE GENOMIC DNA]</scope>
    <source>
        <strain evidence="5 6">ATCC 49870</strain>
    </source>
</reference>
<organism evidence="5 6">
    <name type="scientific">Guyparkeria halophila</name>
    <dbReference type="NCBI Taxonomy" id="47960"/>
    <lineage>
        <taxon>Bacteria</taxon>
        <taxon>Pseudomonadati</taxon>
        <taxon>Pseudomonadota</taxon>
        <taxon>Gammaproteobacteria</taxon>
        <taxon>Chromatiales</taxon>
        <taxon>Thioalkalibacteraceae</taxon>
        <taxon>Guyparkeria</taxon>
    </lineage>
</organism>
<keyword evidence="2" id="KW-0732">Signal</keyword>
<dbReference type="Proteomes" id="UP001327459">
    <property type="component" value="Chromosome"/>
</dbReference>
<name>A0ABZ0YYB3_9GAMM</name>
<keyword evidence="6" id="KW-1185">Reference proteome</keyword>
<evidence type="ECO:0000313" key="6">
    <source>
        <dbReference type="Proteomes" id="UP001327459"/>
    </source>
</evidence>
<dbReference type="EMBL" id="CP140153">
    <property type="protein sequence ID" value="WQH17173.1"/>
    <property type="molecule type" value="Genomic_DNA"/>
</dbReference>
<gene>
    <name evidence="5" type="ORF">SR882_04510</name>
</gene>
<dbReference type="Gene3D" id="3.40.190.10">
    <property type="entry name" value="Periplasmic binding protein-like II"/>
    <property type="match status" value="1"/>
</dbReference>
<evidence type="ECO:0000256" key="2">
    <source>
        <dbReference type="ARBA" id="ARBA00022729"/>
    </source>
</evidence>
<proteinExistence type="inferred from homology"/>
<sequence>MQLCPGFCAGGIRACPDRRLGWLIRASVVFFTIVLLAGCDLPRDIEGTQDHVRNGLLRVGVIDGASPWATWSGGEPQGVETQLVRELAKRMGANIRWVSGSDTELFGALAAFELDVVIGGIERSSPWGKKVALTRPYHVTRIMLGWPPDQPASEDLDKRRVAVKQNSSVARRLAERGAVTVALEEGRDARLPVAAAESQILAWGLRPSPPVLETRKQVFAVPAGENGWLQTVQRFLFEKRADVPAMIRSEWSDPASNVSSHVRSKEVAVR</sequence>
<protein>
    <submittedName>
        <fullName evidence="5">Transporter substrate-binding domain-containing protein</fullName>
    </submittedName>
</protein>
<keyword evidence="3" id="KW-0472">Membrane</keyword>
<comment type="similarity">
    <text evidence="1">Belongs to the bacterial solute-binding protein 3 family.</text>
</comment>
<keyword evidence="3" id="KW-0812">Transmembrane</keyword>
<evidence type="ECO:0000313" key="5">
    <source>
        <dbReference type="EMBL" id="WQH17173.1"/>
    </source>
</evidence>
<keyword evidence="3" id="KW-1133">Transmembrane helix</keyword>
<evidence type="ECO:0000256" key="1">
    <source>
        <dbReference type="ARBA" id="ARBA00010333"/>
    </source>
</evidence>
<dbReference type="PANTHER" id="PTHR35936">
    <property type="entry name" value="MEMBRANE-BOUND LYTIC MUREIN TRANSGLYCOSYLASE F"/>
    <property type="match status" value="1"/>
</dbReference>
<dbReference type="InterPro" id="IPR001638">
    <property type="entry name" value="Solute-binding_3/MltF_N"/>
</dbReference>